<dbReference type="OrthoDB" id="7692914at2759"/>
<reference evidence="2 3" key="1">
    <citation type="submission" date="2015-04" db="EMBL/GenBank/DDBJ databases">
        <title>Lasius niger genome sequencing.</title>
        <authorList>
            <person name="Konorov E.A."/>
            <person name="Nikitin M.A."/>
            <person name="Kirill M.V."/>
            <person name="Chang P."/>
        </authorList>
    </citation>
    <scope>NUCLEOTIDE SEQUENCE [LARGE SCALE GENOMIC DNA]</scope>
    <source>
        <tissue evidence="2">Whole</tissue>
    </source>
</reference>
<keyword evidence="3" id="KW-1185">Reference proteome</keyword>
<dbReference type="Proteomes" id="UP000036403">
    <property type="component" value="Unassembled WGS sequence"/>
</dbReference>
<gene>
    <name evidence="2" type="ORF">RF55_21808</name>
</gene>
<dbReference type="EMBL" id="LBMM01022977">
    <property type="protein sequence ID" value="KMQ82806.1"/>
    <property type="molecule type" value="Genomic_DNA"/>
</dbReference>
<organism evidence="2 3">
    <name type="scientific">Lasius niger</name>
    <name type="common">Black garden ant</name>
    <dbReference type="NCBI Taxonomy" id="67767"/>
    <lineage>
        <taxon>Eukaryota</taxon>
        <taxon>Metazoa</taxon>
        <taxon>Ecdysozoa</taxon>
        <taxon>Arthropoda</taxon>
        <taxon>Hexapoda</taxon>
        <taxon>Insecta</taxon>
        <taxon>Pterygota</taxon>
        <taxon>Neoptera</taxon>
        <taxon>Endopterygota</taxon>
        <taxon>Hymenoptera</taxon>
        <taxon>Apocrita</taxon>
        <taxon>Aculeata</taxon>
        <taxon>Formicoidea</taxon>
        <taxon>Formicidae</taxon>
        <taxon>Formicinae</taxon>
        <taxon>Lasius</taxon>
        <taxon>Lasius</taxon>
    </lineage>
</organism>
<dbReference type="PANTHER" id="PTHR47326">
    <property type="entry name" value="TRANSPOSABLE ELEMENT TC3 TRANSPOSASE-LIKE PROTEIN"/>
    <property type="match status" value="1"/>
</dbReference>
<dbReference type="AlphaFoldDB" id="A0A0J7JY51"/>
<evidence type="ECO:0000259" key="1">
    <source>
        <dbReference type="Pfam" id="PF16087"/>
    </source>
</evidence>
<dbReference type="PANTHER" id="PTHR47326:SF1">
    <property type="entry name" value="HTH PSQ-TYPE DOMAIN-CONTAINING PROTEIN"/>
    <property type="match status" value="1"/>
</dbReference>
<dbReference type="Pfam" id="PF16087">
    <property type="entry name" value="DUF4817"/>
    <property type="match status" value="1"/>
</dbReference>
<dbReference type="InterPro" id="IPR036397">
    <property type="entry name" value="RNaseH_sf"/>
</dbReference>
<proteinExistence type="predicted"/>
<dbReference type="Gene3D" id="3.30.420.10">
    <property type="entry name" value="Ribonuclease H-like superfamily/Ribonuclease H"/>
    <property type="match status" value="1"/>
</dbReference>
<name>A0A0J7JY51_LASNI</name>
<sequence length="354" mass="42287">MADYPPNEIVDMIMVLGASQNNYRGAARLYAERFPDRRHPDDRAIRRLTQRARDGHMVRQRRRHEYNENDNRVVTVLAITHLDPHISARRVEREIGIPRNTFLRIMKVLQYHAHHITLVQELQFDHFQQRIVFCQWALQMIENDPDFFNFVLFSDEAKFQSDGELNRHNCHYWSNVNPHWVRTVNHQRRWSIMVWCGIINGYLIGPYFFEENVNQHTYLTLIRDELPGLMEDVDLETRRRIWLQQDGAAPHFARIVRDFLNEHYHNRWIGRGGPVNWPACSPDLTSPDFYLWGYLKNAVFEQKPTTRADMQDRIRRACAAVPRQTLQNTVRHFQRRLTLCLQANGRNFEHLLRG</sequence>
<comment type="caution">
    <text evidence="2">The sequence shown here is derived from an EMBL/GenBank/DDBJ whole genome shotgun (WGS) entry which is preliminary data.</text>
</comment>
<dbReference type="GO" id="GO:0003676">
    <property type="term" value="F:nucleic acid binding"/>
    <property type="evidence" value="ECO:0007669"/>
    <property type="project" value="InterPro"/>
</dbReference>
<accession>A0A0J7JY51</accession>
<feature type="domain" description="DUF4817" evidence="1">
    <location>
        <begin position="10"/>
        <end position="53"/>
    </location>
</feature>
<evidence type="ECO:0000313" key="3">
    <source>
        <dbReference type="Proteomes" id="UP000036403"/>
    </source>
</evidence>
<dbReference type="PaxDb" id="67767-A0A0J7JY51"/>
<dbReference type="InterPro" id="IPR032135">
    <property type="entry name" value="DUF4817"/>
</dbReference>
<evidence type="ECO:0000313" key="2">
    <source>
        <dbReference type="EMBL" id="KMQ82806.1"/>
    </source>
</evidence>
<protein>
    <submittedName>
        <fullName evidence="2">Transposable element tc3 transposase</fullName>
    </submittedName>
</protein>